<comment type="caution">
    <text evidence="2">The sequence shown here is derived from an EMBL/GenBank/DDBJ whole genome shotgun (WGS) entry which is preliminary data.</text>
</comment>
<feature type="region of interest" description="Disordered" evidence="1">
    <location>
        <begin position="83"/>
        <end position="103"/>
    </location>
</feature>
<dbReference type="AlphaFoldDB" id="A0A8J3FAE3"/>
<dbReference type="EMBL" id="BMOF01000012">
    <property type="protein sequence ID" value="GGJ97382.1"/>
    <property type="molecule type" value="Genomic_DNA"/>
</dbReference>
<feature type="compositionally biased region" description="Basic and acidic residues" evidence="1">
    <location>
        <begin position="93"/>
        <end position="103"/>
    </location>
</feature>
<reference evidence="2" key="1">
    <citation type="journal article" date="2014" name="Int. J. Syst. Evol. Microbiol.">
        <title>Complete genome sequence of Corynebacterium casei LMG S-19264T (=DSM 44701T), isolated from a smear-ripened cheese.</title>
        <authorList>
            <consortium name="US DOE Joint Genome Institute (JGI-PGF)"/>
            <person name="Walter F."/>
            <person name="Albersmeier A."/>
            <person name="Kalinowski J."/>
            <person name="Ruckert C."/>
        </authorList>
    </citation>
    <scope>NUCLEOTIDE SEQUENCE</scope>
    <source>
        <strain evidence="2">JCM 14719</strain>
    </source>
</reference>
<dbReference type="Pfam" id="PF04025">
    <property type="entry name" value="RemA-like"/>
    <property type="match status" value="1"/>
</dbReference>
<evidence type="ECO:0008006" key="4">
    <source>
        <dbReference type="Google" id="ProtNLM"/>
    </source>
</evidence>
<name>A0A8J3FAE3_9BACI</name>
<evidence type="ECO:0000313" key="3">
    <source>
        <dbReference type="Proteomes" id="UP000637720"/>
    </source>
</evidence>
<organism evidence="2 3">
    <name type="scientific">Calditerricola satsumensis</name>
    <dbReference type="NCBI Taxonomy" id="373054"/>
    <lineage>
        <taxon>Bacteria</taxon>
        <taxon>Bacillati</taxon>
        <taxon>Bacillota</taxon>
        <taxon>Bacilli</taxon>
        <taxon>Bacillales</taxon>
        <taxon>Bacillaceae</taxon>
        <taxon>Calditerricola</taxon>
    </lineage>
</organism>
<reference evidence="2" key="2">
    <citation type="submission" date="2020-09" db="EMBL/GenBank/DDBJ databases">
        <authorList>
            <person name="Sun Q."/>
            <person name="Ohkuma M."/>
        </authorList>
    </citation>
    <scope>NUCLEOTIDE SEQUENCE</scope>
    <source>
        <strain evidence="2">JCM 14719</strain>
    </source>
</reference>
<accession>A0A8J3FAE3</accession>
<dbReference type="RefSeq" id="WP_083462799.1">
    <property type="nucleotide sequence ID" value="NZ_BMOF01000012.1"/>
</dbReference>
<dbReference type="NCBIfam" id="NF046065">
    <property type="entry name" value="MtxRegRemB"/>
    <property type="match status" value="1"/>
</dbReference>
<evidence type="ECO:0000313" key="2">
    <source>
        <dbReference type="EMBL" id="GGJ97382.1"/>
    </source>
</evidence>
<protein>
    <recommendedName>
        <fullName evidence="4">DUF370 domain-containing protein</fullName>
    </recommendedName>
</protein>
<dbReference type="InterPro" id="IPR007169">
    <property type="entry name" value="RemA-like"/>
</dbReference>
<keyword evidence="3" id="KW-1185">Reference proteome</keyword>
<evidence type="ECO:0000256" key="1">
    <source>
        <dbReference type="SAM" id="MobiDB-lite"/>
    </source>
</evidence>
<proteinExistence type="predicted"/>
<gene>
    <name evidence="2" type="ORF">GCM10007043_09070</name>
</gene>
<dbReference type="Proteomes" id="UP000637720">
    <property type="component" value="Unassembled WGS sequence"/>
</dbReference>
<sequence length="103" mass="11395">MFIHLGGDWTVWTRDVVAILDEKLISASKRTREFVETHQVRGRYVAVAADAVKSYVVTTDALYGSPISSTTLMRRALGVRASDVGARRPMRPKGTDESEGEAR</sequence>